<reference evidence="2 3" key="2">
    <citation type="submission" date="2020-08" db="EMBL/GenBank/DDBJ databases">
        <title>Stappia taiwanensis sp. nov., isolated from a coastal thermal spring.</title>
        <authorList>
            <person name="Kampfer P."/>
        </authorList>
    </citation>
    <scope>NUCLEOTIDE SEQUENCE [LARGE SCALE GENOMIC DNA]</scope>
    <source>
        <strain evidence="2 3">DSM 23284</strain>
    </source>
</reference>
<proteinExistence type="predicted"/>
<dbReference type="PANTHER" id="PTHR42815">
    <property type="entry name" value="FAD-BINDING, PUTATIVE (AFU_ORTHOLOGUE AFUA_6G07600)-RELATED"/>
    <property type="match status" value="1"/>
</dbReference>
<sequence>MDDVEVRRIVASADTFFIASCAEGGADVSHRGGAPGFLRLRGDGALCFPDYAGNRFFNTLGNIGASGRAGLFIPDFASGDALLLTGTAGVDWSPARVAPPPPSLPATDLMSARPPRPTVVKKPPAGRGSHPPPPATAGLPCSGGGAGCLT</sequence>
<dbReference type="Proteomes" id="UP000559404">
    <property type="component" value="Unassembled WGS sequence"/>
</dbReference>
<accession>A0A838XSX1</accession>
<dbReference type="SUPFAM" id="SSF50475">
    <property type="entry name" value="FMN-binding split barrel"/>
    <property type="match status" value="1"/>
</dbReference>
<feature type="region of interest" description="Disordered" evidence="1">
    <location>
        <begin position="92"/>
        <end position="150"/>
    </location>
</feature>
<evidence type="ECO:0000256" key="1">
    <source>
        <dbReference type="SAM" id="MobiDB-lite"/>
    </source>
</evidence>
<feature type="compositionally biased region" description="Low complexity" evidence="1">
    <location>
        <begin position="118"/>
        <end position="129"/>
    </location>
</feature>
<dbReference type="EMBL" id="JACEON010000013">
    <property type="protein sequence ID" value="MBA4612837.1"/>
    <property type="molecule type" value="Genomic_DNA"/>
</dbReference>
<dbReference type="PANTHER" id="PTHR42815:SF2">
    <property type="entry name" value="FAD-BINDING, PUTATIVE (AFU_ORTHOLOGUE AFUA_6G07600)-RELATED"/>
    <property type="match status" value="1"/>
</dbReference>
<keyword evidence="3" id="KW-1185">Reference proteome</keyword>
<evidence type="ECO:0000313" key="3">
    <source>
        <dbReference type="Proteomes" id="UP000559404"/>
    </source>
</evidence>
<protein>
    <submittedName>
        <fullName evidence="2">Pyridoxamine 5'-phosphate oxidase family protein</fullName>
    </submittedName>
</protein>
<dbReference type="AlphaFoldDB" id="A0A838XSX1"/>
<comment type="caution">
    <text evidence="2">The sequence shown here is derived from an EMBL/GenBank/DDBJ whole genome shotgun (WGS) entry which is preliminary data.</text>
</comment>
<reference evidence="2 3" key="1">
    <citation type="submission" date="2020-07" db="EMBL/GenBank/DDBJ databases">
        <authorList>
            <person name="Li M."/>
        </authorList>
    </citation>
    <scope>NUCLEOTIDE SEQUENCE [LARGE SCALE GENOMIC DNA]</scope>
    <source>
        <strain evidence="2 3">DSM 23284</strain>
    </source>
</reference>
<feature type="compositionally biased region" description="Gly residues" evidence="1">
    <location>
        <begin position="141"/>
        <end position="150"/>
    </location>
</feature>
<name>A0A838XSX1_9HYPH</name>
<organism evidence="2 3">
    <name type="scientific">Stappia taiwanensis</name>
    <dbReference type="NCBI Taxonomy" id="992267"/>
    <lineage>
        <taxon>Bacteria</taxon>
        <taxon>Pseudomonadati</taxon>
        <taxon>Pseudomonadota</taxon>
        <taxon>Alphaproteobacteria</taxon>
        <taxon>Hyphomicrobiales</taxon>
        <taxon>Stappiaceae</taxon>
        <taxon>Stappia</taxon>
    </lineage>
</organism>
<dbReference type="Gene3D" id="2.30.110.10">
    <property type="entry name" value="Electron Transport, Fmn-binding Protein, Chain A"/>
    <property type="match status" value="1"/>
</dbReference>
<gene>
    <name evidence="2" type="ORF">H1W37_14315</name>
</gene>
<dbReference type="InterPro" id="IPR012349">
    <property type="entry name" value="Split_barrel_FMN-bd"/>
</dbReference>
<dbReference type="RefSeq" id="WP_181761022.1">
    <property type="nucleotide sequence ID" value="NZ_JACEON010000013.1"/>
</dbReference>
<evidence type="ECO:0000313" key="2">
    <source>
        <dbReference type="EMBL" id="MBA4612837.1"/>
    </source>
</evidence>